<feature type="domain" description="SEFIR" evidence="12">
    <location>
        <begin position="351"/>
        <end position="508"/>
    </location>
</feature>
<dbReference type="OMA" id="EPGRIHQ"/>
<keyword evidence="4 11" id="KW-0732">Signal</keyword>
<evidence type="ECO:0000256" key="9">
    <source>
        <dbReference type="SAM" id="MobiDB-lite"/>
    </source>
</evidence>
<reference evidence="13" key="2">
    <citation type="submission" date="2025-09" db="UniProtKB">
        <authorList>
            <consortium name="Ensembl"/>
        </authorList>
    </citation>
    <scope>IDENTIFICATION</scope>
</reference>
<evidence type="ECO:0000256" key="5">
    <source>
        <dbReference type="ARBA" id="ARBA00022989"/>
    </source>
</evidence>
<dbReference type="Gene3D" id="2.60.40.2150">
    <property type="entry name" value="Interleukin-17 receptor A/B, fibronectin-III-like domain 2"/>
    <property type="match status" value="1"/>
</dbReference>
<evidence type="ECO:0000256" key="1">
    <source>
        <dbReference type="ARBA" id="ARBA00004251"/>
    </source>
</evidence>
<feature type="transmembrane region" description="Helical" evidence="10">
    <location>
        <begin position="297"/>
        <end position="321"/>
    </location>
</feature>
<feature type="chain" id="PRO_5034224035" description="SEFIR domain-containing protein" evidence="11">
    <location>
        <begin position="23"/>
        <end position="687"/>
    </location>
</feature>
<dbReference type="Pfam" id="PF16556">
    <property type="entry name" value="IL17R_fnIII_D1"/>
    <property type="match status" value="1"/>
</dbReference>
<evidence type="ECO:0000256" key="10">
    <source>
        <dbReference type="SAM" id="Phobius"/>
    </source>
</evidence>
<keyword evidence="3 10" id="KW-0812">Transmembrane</keyword>
<dbReference type="FunFam" id="3.40.50.11530:FF:000002">
    <property type="entry name" value="Interleukin 17 receptor A"/>
    <property type="match status" value="1"/>
</dbReference>
<dbReference type="InterPro" id="IPR038683">
    <property type="entry name" value="IL17RA/B_FnIII-like_1_sf"/>
</dbReference>
<keyword evidence="8" id="KW-0325">Glycoprotein</keyword>
<evidence type="ECO:0000256" key="7">
    <source>
        <dbReference type="ARBA" id="ARBA00023170"/>
    </source>
</evidence>
<accession>A0A8C4Q580</accession>
<dbReference type="GO" id="GO:0030368">
    <property type="term" value="F:interleukin-17 receptor activity"/>
    <property type="evidence" value="ECO:0007669"/>
    <property type="project" value="InterPro"/>
</dbReference>
<evidence type="ECO:0000256" key="11">
    <source>
        <dbReference type="SAM" id="SignalP"/>
    </source>
</evidence>
<evidence type="ECO:0000256" key="6">
    <source>
        <dbReference type="ARBA" id="ARBA00023136"/>
    </source>
</evidence>
<dbReference type="GeneTree" id="ENSGT00940000159018"/>
<dbReference type="InterPro" id="IPR013568">
    <property type="entry name" value="SEFIR_dom"/>
</dbReference>
<dbReference type="Gene3D" id="3.40.50.11530">
    <property type="match status" value="1"/>
</dbReference>
<dbReference type="Gene3D" id="2.60.40.2160">
    <property type="entry name" value="Interleukin-17 receptor A/B, fibronectin-III-like domain 1"/>
    <property type="match status" value="1"/>
</dbReference>
<evidence type="ECO:0000256" key="3">
    <source>
        <dbReference type="ARBA" id="ARBA00022692"/>
    </source>
</evidence>
<dbReference type="Pfam" id="PF08357">
    <property type="entry name" value="SEFIR"/>
    <property type="match status" value="1"/>
</dbReference>
<keyword evidence="7" id="KW-0675">Receptor</keyword>
<proteinExistence type="predicted"/>
<protein>
    <recommendedName>
        <fullName evidence="12">SEFIR domain-containing protein</fullName>
    </recommendedName>
</protein>
<dbReference type="InterPro" id="IPR032356">
    <property type="entry name" value="IL17R_A/B_N"/>
</dbReference>
<reference evidence="13" key="1">
    <citation type="submission" date="2025-08" db="UniProtKB">
        <authorList>
            <consortium name="Ensembl"/>
        </authorList>
    </citation>
    <scope>IDENTIFICATION</scope>
</reference>
<dbReference type="InterPro" id="IPR039465">
    <property type="entry name" value="IL-17_rcpt-like"/>
</dbReference>
<name>A0A8C4Q580_EPTBU</name>
<feature type="signal peptide" evidence="11">
    <location>
        <begin position="1"/>
        <end position="22"/>
    </location>
</feature>
<keyword evidence="2" id="KW-1003">Cell membrane</keyword>
<dbReference type="PANTHER" id="PTHR15583:SF13">
    <property type="entry name" value="INTERLEUKIN-17 RECEPTOR A"/>
    <property type="match status" value="1"/>
</dbReference>
<sequence length="687" mass="77175">MDGSLIVLFSFVFMAFLSCTRPQSDEFGIDIGNSSICSRKNVTCTLQKPEQKWSTEWTPSRPSAPTIWAALKVNRHGDRIPVLNISWSITNDASLVVLRATELCVMDISANDTICVWFLYSGRSALLGGAIFSFDGFVMQPGRDYSVNLHNLPEPWPRDPDLWQRRRVSLPGCKEHFFKFTSFCTKRGSTWEPNLTVSIVHDALVVTFRPSSLTQNYTVGLQNCMENHSREVVSMQETLAMIMVRFSHPQQVVPCSINIVTLRPKFPACHPDCLQRIKILEVPPTSAEPLVVLGPQVVVVVPAILGIIAALCIITAAAGVARGNLRKPLKSSHSFDEKKSSESSTSGCTSPRMVFLLYSNDHPLYVTVVLRFAAFLCHKCGVEIILDLWCIQDIERVSVAVWTATCLAEVKRNNGLVLVLCSRGAVAKWQALCGSIPPLQLLEDLHSPIGDLFTPTMAFISGEILRPGAMARYAVAYFEDISCAADIPDIFQTALIYQLMKHFEELFFRLQDQEKYAPGIVLHAEGISLNDYHNEPCGMDLYRAIMAFQSWQEENPSWFEDQNGELDCNQDHMRCPFDDGRNAMQNQLLYFRPEPVPHYSNQLLASTECPFVGSNLQTEDSGIGDLVPFIGEKPPLQPIISFRENVFDDPIRNRNTEQDLQQLKLLYPPVEQCLQVITENELGWFGR</sequence>
<evidence type="ECO:0000313" key="14">
    <source>
        <dbReference type="Proteomes" id="UP000694388"/>
    </source>
</evidence>
<dbReference type="PROSITE" id="PS51534">
    <property type="entry name" value="SEFIR"/>
    <property type="match status" value="1"/>
</dbReference>
<evidence type="ECO:0000256" key="2">
    <source>
        <dbReference type="ARBA" id="ARBA00022475"/>
    </source>
</evidence>
<dbReference type="PANTHER" id="PTHR15583">
    <property type="entry name" value="INTERLEUKIN-17 RECEPTOR"/>
    <property type="match status" value="1"/>
</dbReference>
<comment type="subcellular location">
    <subcellularLocation>
        <location evidence="1">Cell membrane</location>
        <topology evidence="1">Single-pass type I membrane protein</topology>
    </subcellularLocation>
</comment>
<dbReference type="Proteomes" id="UP000694388">
    <property type="component" value="Unplaced"/>
</dbReference>
<dbReference type="AlphaFoldDB" id="A0A8C4Q580"/>
<evidence type="ECO:0000256" key="4">
    <source>
        <dbReference type="ARBA" id="ARBA00022729"/>
    </source>
</evidence>
<evidence type="ECO:0000259" key="12">
    <source>
        <dbReference type="PROSITE" id="PS51534"/>
    </source>
</evidence>
<evidence type="ECO:0000313" key="13">
    <source>
        <dbReference type="Ensembl" id="ENSEBUP00000010159.1"/>
    </source>
</evidence>
<keyword evidence="6 10" id="KW-0472">Membrane</keyword>
<keyword evidence="5 10" id="KW-1133">Transmembrane helix</keyword>
<dbReference type="GO" id="GO:0005886">
    <property type="term" value="C:plasma membrane"/>
    <property type="evidence" value="ECO:0007669"/>
    <property type="project" value="UniProtKB-SubCell"/>
</dbReference>
<keyword evidence="14" id="KW-1185">Reference proteome</keyword>
<feature type="region of interest" description="Disordered" evidence="9">
    <location>
        <begin position="328"/>
        <end position="348"/>
    </location>
</feature>
<dbReference type="InterPro" id="IPR043046">
    <property type="entry name" value="IL17RA/B_FnIII-like_2_sf"/>
</dbReference>
<evidence type="ECO:0000256" key="8">
    <source>
        <dbReference type="ARBA" id="ARBA00023180"/>
    </source>
</evidence>
<dbReference type="Ensembl" id="ENSEBUT00000010700.1">
    <property type="protein sequence ID" value="ENSEBUP00000010159.1"/>
    <property type="gene ID" value="ENSEBUG00000006513.1"/>
</dbReference>
<organism evidence="13 14">
    <name type="scientific">Eptatretus burgeri</name>
    <name type="common">Inshore hagfish</name>
    <dbReference type="NCBI Taxonomy" id="7764"/>
    <lineage>
        <taxon>Eukaryota</taxon>
        <taxon>Metazoa</taxon>
        <taxon>Chordata</taxon>
        <taxon>Craniata</taxon>
        <taxon>Vertebrata</taxon>
        <taxon>Cyclostomata</taxon>
        <taxon>Myxini</taxon>
        <taxon>Myxiniformes</taxon>
        <taxon>Myxinidae</taxon>
        <taxon>Eptatretinae</taxon>
        <taxon>Eptatretus</taxon>
    </lineage>
</organism>